<gene>
    <name evidence="4" type="ORF">ACFY8C_27335</name>
</gene>
<name>A0ABW6XWW8_9ACTN</name>
<reference evidence="4 5" key="1">
    <citation type="submission" date="2024-10" db="EMBL/GenBank/DDBJ databases">
        <title>The Natural Products Discovery Center: Release of the First 8490 Sequenced Strains for Exploring Actinobacteria Biosynthetic Diversity.</title>
        <authorList>
            <person name="Kalkreuter E."/>
            <person name="Kautsar S.A."/>
            <person name="Yang D."/>
            <person name="Bader C.D."/>
            <person name="Teijaro C.N."/>
            <person name="Fluegel L."/>
            <person name="Davis C.M."/>
            <person name="Simpson J.R."/>
            <person name="Lauterbach L."/>
            <person name="Steele A.D."/>
            <person name="Gui C."/>
            <person name="Meng S."/>
            <person name="Li G."/>
            <person name="Viehrig K."/>
            <person name="Ye F."/>
            <person name="Su P."/>
            <person name="Kiefer A.F."/>
            <person name="Nichols A."/>
            <person name="Cepeda A.J."/>
            <person name="Yan W."/>
            <person name="Fan B."/>
            <person name="Jiang Y."/>
            <person name="Adhikari A."/>
            <person name="Zheng C.-J."/>
            <person name="Schuster L."/>
            <person name="Cowan T.M."/>
            <person name="Smanski M.J."/>
            <person name="Chevrette M.G."/>
            <person name="De Carvalho L.P.S."/>
            <person name="Shen B."/>
        </authorList>
    </citation>
    <scope>NUCLEOTIDE SEQUENCE [LARGE SCALE GENOMIC DNA]</scope>
    <source>
        <strain evidence="4 5">NPDC012605</strain>
    </source>
</reference>
<dbReference type="NCBIfam" id="TIGR04539">
    <property type="entry name" value="tRNA_cyclodipep"/>
    <property type="match status" value="1"/>
</dbReference>
<comment type="similarity">
    <text evidence="1">Belongs to the CDPS family.</text>
</comment>
<protein>
    <recommendedName>
        <fullName evidence="3">Cyclodipeptide synthase</fullName>
    </recommendedName>
</protein>
<dbReference type="RefSeq" id="WP_388309354.1">
    <property type="nucleotide sequence ID" value="NZ_JBIBDZ010000009.1"/>
</dbReference>
<keyword evidence="2" id="KW-0808">Transferase</keyword>
<dbReference type="EMBL" id="JBIBDZ010000009">
    <property type="protein sequence ID" value="MFF5922022.1"/>
    <property type="molecule type" value="Genomic_DNA"/>
</dbReference>
<evidence type="ECO:0000313" key="4">
    <source>
        <dbReference type="EMBL" id="MFF5922022.1"/>
    </source>
</evidence>
<proteinExistence type="inferred from homology"/>
<accession>A0ABW6XWW8</accession>
<comment type="caution">
    <text evidence="4">The sequence shown here is derived from an EMBL/GenBank/DDBJ whole genome shotgun (WGS) entry which is preliminary data.</text>
</comment>
<evidence type="ECO:0000313" key="5">
    <source>
        <dbReference type="Proteomes" id="UP001602370"/>
    </source>
</evidence>
<dbReference type="InterPro" id="IPR038622">
    <property type="entry name" value="CDPS_sf"/>
</dbReference>
<evidence type="ECO:0000256" key="3">
    <source>
        <dbReference type="ARBA" id="ARBA00030771"/>
    </source>
</evidence>
<dbReference type="InterPro" id="IPR030903">
    <property type="entry name" value="CDPS"/>
</dbReference>
<organism evidence="4 5">
    <name type="scientific">Streptomyces flavochromogenes</name>
    <dbReference type="NCBI Taxonomy" id="68199"/>
    <lineage>
        <taxon>Bacteria</taxon>
        <taxon>Bacillati</taxon>
        <taxon>Actinomycetota</taxon>
        <taxon>Actinomycetes</taxon>
        <taxon>Kitasatosporales</taxon>
        <taxon>Streptomycetaceae</taxon>
        <taxon>Streptomyces</taxon>
    </lineage>
</organism>
<dbReference type="Gene3D" id="3.40.50.11710">
    <property type="entry name" value="Cyclodipeptide synthase"/>
    <property type="match status" value="1"/>
</dbReference>
<evidence type="ECO:0000256" key="1">
    <source>
        <dbReference type="ARBA" id="ARBA00006034"/>
    </source>
</evidence>
<evidence type="ECO:0000256" key="2">
    <source>
        <dbReference type="ARBA" id="ARBA00022679"/>
    </source>
</evidence>
<keyword evidence="5" id="KW-1185">Reference proteome</keyword>
<dbReference type="Proteomes" id="UP001602370">
    <property type="component" value="Unassembled WGS sequence"/>
</dbReference>
<sequence>MSSNRATTRARRSLQAEDHRGQSLFSPCLLPLVRTPGRKTLCGDVQETAEYAEFHHELRTLFAKDDAFRASVEAFGRAYHAKHSATVDDAELRRRVDTSSAYFLEEFAVFCCRTRRDLPVMVHPGQFSTLAEIAAGRHPQAPDELRELTLVSRRVQGR</sequence>